<protein>
    <submittedName>
        <fullName evidence="1">Uncharacterized protein</fullName>
    </submittedName>
</protein>
<sequence length="149" mass="17241">MLVQFPYSRQQPGVDAVEEGYYLLRREGRVDVPIRIWFGWPLDPETNELLDRSPRWQIEINGILAGDPDEPAYIDGRPVLTLEGIWPDCRKHPIVPGLDGLDEHERRDRERREYEFRVARAEHARTWDANDPFATAGRIDPMTAPLPGV</sequence>
<reference evidence="1" key="1">
    <citation type="submission" date="2020-07" db="EMBL/GenBank/DDBJ databases">
        <authorList>
            <person name="Camacho E."/>
        </authorList>
    </citation>
    <scope>NUCLEOTIDE SEQUENCE</scope>
    <source>
        <strain evidence="1">MPO218</strain>
    </source>
</reference>
<name>A0A975CZZ9_9SPHN</name>
<gene>
    <name evidence="1" type="ORF">HRJ34_14735</name>
</gene>
<proteinExistence type="predicted"/>
<evidence type="ECO:0000313" key="2">
    <source>
        <dbReference type="Proteomes" id="UP000664914"/>
    </source>
</evidence>
<dbReference type="Proteomes" id="UP000664914">
    <property type="component" value="Chromosome"/>
</dbReference>
<evidence type="ECO:0000313" key="1">
    <source>
        <dbReference type="EMBL" id="QTH19631.1"/>
    </source>
</evidence>
<dbReference type="EMBL" id="CP059319">
    <property type="protein sequence ID" value="QTH19631.1"/>
    <property type="molecule type" value="Genomic_DNA"/>
</dbReference>
<dbReference type="AlphaFoldDB" id="A0A975CZZ9"/>
<organism evidence="1 2">
    <name type="scientific">Rhizorhabdus wittichii</name>
    <dbReference type="NCBI Taxonomy" id="160791"/>
    <lineage>
        <taxon>Bacteria</taxon>
        <taxon>Pseudomonadati</taxon>
        <taxon>Pseudomonadota</taxon>
        <taxon>Alphaproteobacteria</taxon>
        <taxon>Sphingomonadales</taxon>
        <taxon>Sphingomonadaceae</taxon>
        <taxon>Rhizorhabdus</taxon>
    </lineage>
</organism>
<dbReference type="RefSeq" id="WP_208631613.1">
    <property type="nucleotide sequence ID" value="NZ_CP059319.1"/>
</dbReference>
<reference evidence="1" key="2">
    <citation type="submission" date="2021-04" db="EMBL/GenBank/DDBJ databases">
        <title>Isolation and genomic analysis of the ibuprofen-degrading bacterium Sphingomonas strain MPO218.</title>
        <authorList>
            <person name="Aulestia M."/>
            <person name="Flores A."/>
            <person name="Mangas E.L."/>
            <person name="Perez-Pulido A.J."/>
            <person name="Santero E."/>
            <person name="Camacho E.M."/>
        </authorList>
    </citation>
    <scope>NUCLEOTIDE SEQUENCE</scope>
    <source>
        <strain evidence="1">MPO218</strain>
    </source>
</reference>
<accession>A0A975CZZ9</accession>